<dbReference type="InterPro" id="IPR023170">
    <property type="entry name" value="HhH_base_excis_C"/>
</dbReference>
<sequence>MRMFDFMHQSLGPSNWWPADSPFEVAVGAILTQNTNWGNVTKAIDALKVAGALDEQRLDSFSQEELEVLIRPCGYYRQKARRLLNFMAFLHEYADGSITRLAGQDMDSLRKALLSVNGIGPETADSILCYALEKPVLVVDAYTARIFNRHGLVEPDVDYHALQSYIMDVLPQDVSLFNEYHALLVRVGNAWCRRKAGWCESCPLQPLLES</sequence>
<name>A0A6N6N8J5_9BACT</name>
<keyword evidence="6" id="KW-0540">Nuclease</keyword>
<dbReference type="Proteomes" id="UP000438699">
    <property type="component" value="Unassembled WGS sequence"/>
</dbReference>
<dbReference type="SMART" id="SM00478">
    <property type="entry name" value="ENDO3c"/>
    <property type="match status" value="1"/>
</dbReference>
<gene>
    <name evidence="6" type="ORF">F8A88_06045</name>
</gene>
<proteinExistence type="predicted"/>
<dbReference type="Gene3D" id="1.10.1670.10">
    <property type="entry name" value="Helix-hairpin-Helix base-excision DNA repair enzymes (C-terminal)"/>
    <property type="match status" value="1"/>
</dbReference>
<keyword evidence="7" id="KW-1185">Reference proteome</keyword>
<dbReference type="GO" id="GO:0046872">
    <property type="term" value="F:metal ion binding"/>
    <property type="evidence" value="ECO:0007669"/>
    <property type="project" value="UniProtKB-KW"/>
</dbReference>
<feature type="domain" description="HhH-GPD" evidence="5">
    <location>
        <begin position="31"/>
        <end position="190"/>
    </location>
</feature>
<dbReference type="PANTHER" id="PTHR10359:SF19">
    <property type="entry name" value="DNA REPAIR GLYCOSYLASE MJ1434-RELATED"/>
    <property type="match status" value="1"/>
</dbReference>
<dbReference type="SUPFAM" id="SSF48150">
    <property type="entry name" value="DNA-glycosylase"/>
    <property type="match status" value="1"/>
</dbReference>
<keyword evidence="4" id="KW-0411">Iron-sulfur</keyword>
<reference evidence="6 7" key="1">
    <citation type="journal article" date="2017" name="Int. J. Syst. Evol. Microbiol.">
        <title>Desulfovibrio senegalensis sp. nov., a mesophilic sulfate reducer isolated from marine sediment.</title>
        <authorList>
            <person name="Thioye A."/>
            <person name="Gam Z.B.A."/>
            <person name="Mbengue M."/>
            <person name="Cayol J.L."/>
            <person name="Joseph-Bartoli M."/>
            <person name="Toure-Kane C."/>
            <person name="Labat M."/>
        </authorList>
    </citation>
    <scope>NUCLEOTIDE SEQUENCE [LARGE SCALE GENOMIC DNA]</scope>
    <source>
        <strain evidence="6 7">DSM 101509</strain>
    </source>
</reference>
<dbReference type="OrthoDB" id="9802365at2"/>
<dbReference type="Pfam" id="PF00730">
    <property type="entry name" value="HhH-GPD"/>
    <property type="match status" value="1"/>
</dbReference>
<keyword evidence="2" id="KW-0479">Metal-binding</keyword>
<evidence type="ECO:0000256" key="2">
    <source>
        <dbReference type="ARBA" id="ARBA00022723"/>
    </source>
</evidence>
<evidence type="ECO:0000313" key="7">
    <source>
        <dbReference type="Proteomes" id="UP000438699"/>
    </source>
</evidence>
<keyword evidence="3" id="KW-0408">Iron</keyword>
<organism evidence="6 7">
    <name type="scientific">Pseudodesulfovibrio senegalensis</name>
    <dbReference type="NCBI Taxonomy" id="1721087"/>
    <lineage>
        <taxon>Bacteria</taxon>
        <taxon>Pseudomonadati</taxon>
        <taxon>Thermodesulfobacteriota</taxon>
        <taxon>Desulfovibrionia</taxon>
        <taxon>Desulfovibrionales</taxon>
        <taxon>Desulfovibrionaceae</taxon>
    </lineage>
</organism>
<evidence type="ECO:0000259" key="5">
    <source>
        <dbReference type="SMART" id="SM00478"/>
    </source>
</evidence>
<evidence type="ECO:0000256" key="4">
    <source>
        <dbReference type="ARBA" id="ARBA00023014"/>
    </source>
</evidence>
<dbReference type="PIRSF" id="PIRSF001435">
    <property type="entry name" value="Nth"/>
    <property type="match status" value="1"/>
</dbReference>
<evidence type="ECO:0000256" key="1">
    <source>
        <dbReference type="ARBA" id="ARBA00022485"/>
    </source>
</evidence>
<evidence type="ECO:0000313" key="6">
    <source>
        <dbReference type="EMBL" id="KAB1443911.1"/>
    </source>
</evidence>
<accession>A0A6N6N8J5</accession>
<dbReference type="CDD" id="cd00056">
    <property type="entry name" value="ENDO3c"/>
    <property type="match status" value="1"/>
</dbReference>
<dbReference type="InterPro" id="IPR011257">
    <property type="entry name" value="DNA_glycosylase"/>
</dbReference>
<dbReference type="GO" id="GO:0004519">
    <property type="term" value="F:endonuclease activity"/>
    <property type="evidence" value="ECO:0007669"/>
    <property type="project" value="UniProtKB-KW"/>
</dbReference>
<keyword evidence="1" id="KW-0004">4Fe-4S</keyword>
<keyword evidence="6" id="KW-0255">Endonuclease</keyword>
<dbReference type="InterPro" id="IPR003265">
    <property type="entry name" value="HhH-GPD_domain"/>
</dbReference>
<keyword evidence="6" id="KW-0378">Hydrolase</keyword>
<dbReference type="GO" id="GO:0006284">
    <property type="term" value="P:base-excision repair"/>
    <property type="evidence" value="ECO:0007669"/>
    <property type="project" value="InterPro"/>
</dbReference>
<comment type="caution">
    <text evidence="6">The sequence shown here is derived from an EMBL/GenBank/DDBJ whole genome shotgun (WGS) entry which is preliminary data.</text>
</comment>
<protein>
    <submittedName>
        <fullName evidence="6">Endonuclease III domain-containing protein</fullName>
    </submittedName>
</protein>
<evidence type="ECO:0000256" key="3">
    <source>
        <dbReference type="ARBA" id="ARBA00023004"/>
    </source>
</evidence>
<dbReference type="GO" id="GO:0051539">
    <property type="term" value="F:4 iron, 4 sulfur cluster binding"/>
    <property type="evidence" value="ECO:0007669"/>
    <property type="project" value="UniProtKB-KW"/>
</dbReference>
<dbReference type="EMBL" id="WAIE01000001">
    <property type="protein sequence ID" value="KAB1443911.1"/>
    <property type="molecule type" value="Genomic_DNA"/>
</dbReference>
<dbReference type="Gene3D" id="1.10.340.30">
    <property type="entry name" value="Hypothetical protein, domain 2"/>
    <property type="match status" value="1"/>
</dbReference>
<dbReference type="AlphaFoldDB" id="A0A6N6N8J5"/>
<dbReference type="PANTHER" id="PTHR10359">
    <property type="entry name" value="A/G-SPECIFIC ADENINE GLYCOSYLASE/ENDONUCLEASE III"/>
    <property type="match status" value="1"/>
</dbReference>